<feature type="domain" description="FAD-binding PCMH-type" evidence="5">
    <location>
        <begin position="43"/>
        <end position="221"/>
    </location>
</feature>
<accession>Q7U599</accession>
<dbReference type="InterPro" id="IPR016166">
    <property type="entry name" value="FAD-bd_PCMH"/>
</dbReference>
<dbReference type="Gene3D" id="1.10.45.10">
    <property type="entry name" value="Vanillyl-alcohol Oxidase, Chain A, domain 4"/>
    <property type="match status" value="1"/>
</dbReference>
<dbReference type="Gene3D" id="3.30.70.2740">
    <property type="match status" value="1"/>
</dbReference>
<dbReference type="GO" id="GO:0003973">
    <property type="term" value="F:(S)-2-hydroxy-acid oxidase activity"/>
    <property type="evidence" value="ECO:0007669"/>
    <property type="project" value="UniProtKB-EC"/>
</dbReference>
<organism evidence="6 7">
    <name type="scientific">Parasynechococcus marenigrum (strain WH8102)</name>
    <dbReference type="NCBI Taxonomy" id="84588"/>
    <lineage>
        <taxon>Bacteria</taxon>
        <taxon>Bacillati</taxon>
        <taxon>Cyanobacteriota</taxon>
        <taxon>Cyanophyceae</taxon>
        <taxon>Synechococcales</taxon>
        <taxon>Prochlorococcaceae</taxon>
        <taxon>Parasynechococcus</taxon>
        <taxon>Parasynechococcus marenigrum</taxon>
    </lineage>
</organism>
<dbReference type="InterPro" id="IPR004113">
    <property type="entry name" value="FAD-bd_oxidored_4_C"/>
</dbReference>
<dbReference type="PANTHER" id="PTHR42934">
    <property type="entry name" value="GLYCOLATE OXIDASE SUBUNIT GLCD"/>
    <property type="match status" value="1"/>
</dbReference>
<keyword evidence="4 6" id="KW-0560">Oxidoreductase</keyword>
<dbReference type="PROSITE" id="PS51387">
    <property type="entry name" value="FAD_PCMH"/>
    <property type="match status" value="1"/>
</dbReference>
<dbReference type="STRING" id="84588.SYNW1808"/>
<evidence type="ECO:0000313" key="6">
    <source>
        <dbReference type="EMBL" id="CAE08323.1"/>
    </source>
</evidence>
<evidence type="ECO:0000256" key="2">
    <source>
        <dbReference type="ARBA" id="ARBA00022630"/>
    </source>
</evidence>
<dbReference type="InterPro" id="IPR051914">
    <property type="entry name" value="FAD-linked_OxidoTrans_Type4"/>
</dbReference>
<sequence length="487" mass="51697">MKVAVFHDWSALERDLRRSLPQRAVVTKRQELLSYDCDGLTMDRHAPPLAVLPEDTGQVAAVLRCCHAHGIPFVARGSGTGLSGGALVDQQALLVITSRMRKVLEVDLDNQRLTVQPGVINSWVTRAVAGDGFYYAPDPSSQVVCSIGGNVAESSGGVHCLKYGVTSNHVLGLEVVLPDGTVTQLGNGLAESPELDLRGAFIGSEGTLGIATAITLRLLRAPECVNVLLADFATMAAAGEAVRSITAAGLLPAGMEIMDNVTINAVDDFFGYDEYPRDAAAVLLIELDGQAAEVQESAEQAELLCRQAGARGLRRAEDPGECAVLWKGRKSAFSAVGKITPTYYVQDGVVPRSTLPAVLAEIERLSQEHGLPVANVFHAGDGNLHPLILYSAADPEAERKVKELGAAILRVCLDAGGSISGEHGVGADKRCYLDWMFGPDDLDTMSLLRQAFDPEQRANPGKVLPTPRTCGESAKRVVTLPAGVGLY</sequence>
<dbReference type="InterPro" id="IPR006094">
    <property type="entry name" value="Oxid_FAD_bind_N"/>
</dbReference>
<dbReference type="Pfam" id="PF02913">
    <property type="entry name" value="FAD-oxidase_C"/>
    <property type="match status" value="1"/>
</dbReference>
<dbReference type="SUPFAM" id="SSF55103">
    <property type="entry name" value="FAD-linked oxidases, C-terminal domain"/>
    <property type="match status" value="1"/>
</dbReference>
<evidence type="ECO:0000313" key="7">
    <source>
        <dbReference type="Proteomes" id="UP000001422"/>
    </source>
</evidence>
<dbReference type="HOGENOM" id="CLU_017779_9_2_3"/>
<reference evidence="6 7" key="1">
    <citation type="journal article" date="2003" name="Nature">
        <title>The genome of a motile marine Synechococcus.</title>
        <authorList>
            <person name="Palenik B."/>
            <person name="Brahamsha B."/>
            <person name="Larimer F."/>
            <person name="Land M."/>
            <person name="Hauser L."/>
            <person name="Chain P."/>
            <person name="Lamerdin J."/>
            <person name="Regala W."/>
            <person name="Allen E.A."/>
            <person name="McCarren J."/>
            <person name="Paulsen I."/>
            <person name="Dufresne A."/>
            <person name="Partensky F."/>
            <person name="Webb E."/>
            <person name="Waterbury J."/>
        </authorList>
    </citation>
    <scope>NUCLEOTIDE SEQUENCE [LARGE SCALE GENOMIC DNA]</scope>
    <source>
        <strain evidence="6 7">WH8102</strain>
    </source>
</reference>
<keyword evidence="2" id="KW-0285">Flavoprotein</keyword>
<dbReference type="KEGG" id="syw:SYNW1808"/>
<dbReference type="Pfam" id="PF01565">
    <property type="entry name" value="FAD_binding_4"/>
    <property type="match status" value="1"/>
</dbReference>
<proteinExistence type="predicted"/>
<dbReference type="Proteomes" id="UP000001422">
    <property type="component" value="Chromosome"/>
</dbReference>
<keyword evidence="7" id="KW-1185">Reference proteome</keyword>
<name>Q7U599_PARMW</name>
<evidence type="ECO:0000259" key="5">
    <source>
        <dbReference type="PROSITE" id="PS51387"/>
    </source>
</evidence>
<keyword evidence="3" id="KW-0274">FAD</keyword>
<dbReference type="RefSeq" id="WP_011128668.1">
    <property type="nucleotide sequence ID" value="NC_005070.1"/>
</dbReference>
<dbReference type="EC" id="1.1.3.15" evidence="6"/>
<dbReference type="InterPro" id="IPR016171">
    <property type="entry name" value="Vanillyl_alc_oxidase_C-sub2"/>
</dbReference>
<comment type="cofactor">
    <cofactor evidence="1">
        <name>FAD</name>
        <dbReference type="ChEBI" id="CHEBI:57692"/>
    </cofactor>
</comment>
<dbReference type="InterPro" id="IPR036318">
    <property type="entry name" value="FAD-bd_PCMH-like_sf"/>
</dbReference>
<gene>
    <name evidence="6" type="ordered locus">SYNW1808</name>
</gene>
<dbReference type="GO" id="GO:0071949">
    <property type="term" value="F:FAD binding"/>
    <property type="evidence" value="ECO:0007669"/>
    <property type="project" value="InterPro"/>
</dbReference>
<protein>
    <submittedName>
        <fullName evidence="6">Glycolate oxidase subunit GlcD</fullName>
        <ecNumber evidence="6">1.1.3.15</ecNumber>
    </submittedName>
</protein>
<dbReference type="AlphaFoldDB" id="Q7U599"/>
<dbReference type="EMBL" id="BX569693">
    <property type="protein sequence ID" value="CAE08323.1"/>
    <property type="molecule type" value="Genomic_DNA"/>
</dbReference>
<dbReference type="PANTHER" id="PTHR42934:SF1">
    <property type="entry name" value="GLYCOLATE OXIDASE SUBUNIT GLCD"/>
    <property type="match status" value="1"/>
</dbReference>
<evidence type="ECO:0000256" key="4">
    <source>
        <dbReference type="ARBA" id="ARBA00023002"/>
    </source>
</evidence>
<dbReference type="InterPro" id="IPR016169">
    <property type="entry name" value="FAD-bd_PCMH_sub2"/>
</dbReference>
<evidence type="ECO:0000256" key="3">
    <source>
        <dbReference type="ARBA" id="ARBA00022827"/>
    </source>
</evidence>
<dbReference type="InterPro" id="IPR016164">
    <property type="entry name" value="FAD-linked_Oxase-like_C"/>
</dbReference>
<evidence type="ECO:0000256" key="1">
    <source>
        <dbReference type="ARBA" id="ARBA00001974"/>
    </source>
</evidence>
<dbReference type="eggNOG" id="COG0277">
    <property type="taxonomic scope" value="Bacteria"/>
</dbReference>
<dbReference type="Gene3D" id="3.30.465.10">
    <property type="match status" value="1"/>
</dbReference>
<dbReference type="SUPFAM" id="SSF56176">
    <property type="entry name" value="FAD-binding/transporter-associated domain-like"/>
    <property type="match status" value="1"/>
</dbReference>